<dbReference type="Proteomes" id="UP001498771">
    <property type="component" value="Unassembled WGS sequence"/>
</dbReference>
<comment type="pathway">
    <text evidence="6">Steroid biosynthesis; zymosterol biosynthesis; zymosterol from lanosterol: step 5/6.</text>
</comment>
<dbReference type="EMBL" id="JBBJBU010000001">
    <property type="protein sequence ID" value="KAK7207251.1"/>
    <property type="molecule type" value="Genomic_DNA"/>
</dbReference>
<keyword evidence="4" id="KW-0560">Oxidoreductase</keyword>
<keyword evidence="3" id="KW-0752">Steroid biosynthesis</keyword>
<reference evidence="9 10" key="1">
    <citation type="submission" date="2024-03" db="EMBL/GenBank/DDBJ databases">
        <title>Genome-scale model development and genomic sequencing of the oleaginous clade Lipomyces.</title>
        <authorList>
            <consortium name="Lawrence Berkeley National Laboratory"/>
            <person name="Czajka J.J."/>
            <person name="Han Y."/>
            <person name="Kim J."/>
            <person name="Mondo S.J."/>
            <person name="Hofstad B.A."/>
            <person name="Robles A."/>
            <person name="Haridas S."/>
            <person name="Riley R."/>
            <person name="LaButti K."/>
            <person name="Pangilinan J."/>
            <person name="Andreopoulos W."/>
            <person name="Lipzen A."/>
            <person name="Yan J."/>
            <person name="Wang M."/>
            <person name="Ng V."/>
            <person name="Grigoriev I.V."/>
            <person name="Spatafora J.W."/>
            <person name="Magnuson J.K."/>
            <person name="Baker S.E."/>
            <person name="Pomraning K.R."/>
        </authorList>
    </citation>
    <scope>NUCLEOTIDE SEQUENCE [LARGE SCALE GENOMIC DNA]</scope>
    <source>
        <strain evidence="9 10">Phaff 52-87</strain>
    </source>
</reference>
<dbReference type="Pfam" id="PF00106">
    <property type="entry name" value="adh_short"/>
    <property type="match status" value="1"/>
</dbReference>
<evidence type="ECO:0000256" key="2">
    <source>
        <dbReference type="ARBA" id="ARBA00022857"/>
    </source>
</evidence>
<name>A0ABR1FBL5_9ASCO</name>
<proteinExistence type="inferred from homology"/>
<evidence type="ECO:0000313" key="10">
    <source>
        <dbReference type="Proteomes" id="UP001498771"/>
    </source>
</evidence>
<evidence type="ECO:0000256" key="3">
    <source>
        <dbReference type="ARBA" id="ARBA00022955"/>
    </source>
</evidence>
<keyword evidence="5" id="KW-0443">Lipid metabolism</keyword>
<comment type="similarity">
    <text evidence="7">Belongs to the short-chain dehydrogenases/reductases (SDR) family. ERG27 subfamily.</text>
</comment>
<keyword evidence="2" id="KW-0521">NADP</keyword>
<evidence type="ECO:0000256" key="6">
    <source>
        <dbReference type="ARBA" id="ARBA00023589"/>
    </source>
</evidence>
<dbReference type="SUPFAM" id="SSF51735">
    <property type="entry name" value="NAD(P)-binding Rossmann-fold domains"/>
    <property type="match status" value="1"/>
</dbReference>
<dbReference type="InterPro" id="IPR002347">
    <property type="entry name" value="SDR_fam"/>
</dbReference>
<dbReference type="PRINTS" id="PR00081">
    <property type="entry name" value="GDHRDH"/>
</dbReference>
<evidence type="ECO:0000256" key="8">
    <source>
        <dbReference type="ARBA" id="ARBA00023621"/>
    </source>
</evidence>
<dbReference type="EC" id="1.1.1.270" evidence="8"/>
<dbReference type="RefSeq" id="XP_064770284.1">
    <property type="nucleotide sequence ID" value="XM_064915385.1"/>
</dbReference>
<evidence type="ECO:0000256" key="5">
    <source>
        <dbReference type="ARBA" id="ARBA00023098"/>
    </source>
</evidence>
<sequence>MSGRKVAVITGANGGLGYAIACRLLDKIPQTVPLTIVVSTRHMRKAVETINKLRKYCPERDLLSFDYVLLDLGSLESVHEVAGQLLERYKHIDYLFLNAGGGDFAGIDWVGATKEVLKNPIDAMTHPKFKKERIGKVSVDGIGWVFQINILANYVLSKRLLPVLSGGGRVIFIGSVEAEIAYPFDEKDMQLIHTDQAYVDSKRELEYVHAAIAQKWKAEQDVLVYMTHPGICHTAIFADHLNWLTTFGMLFLFYVVRWLGSPWHVIDAYKGAAAPVFAAIEAVPEETADPAETVNYGSACDAWGQSYIRRKATGTEEEKKIGDVIVEEMEKLSADALQRINLGETQI</sequence>
<keyword evidence="10" id="KW-1185">Reference proteome</keyword>
<dbReference type="PANTHER" id="PTHR43647">
    <property type="entry name" value="DEHYDROGENASE"/>
    <property type="match status" value="1"/>
</dbReference>
<dbReference type="InterPro" id="IPR036291">
    <property type="entry name" value="NAD(P)-bd_dom_sf"/>
</dbReference>
<dbReference type="GeneID" id="90040897"/>
<dbReference type="PANTHER" id="PTHR43647:SF1">
    <property type="entry name" value="3-KETO-STEROID REDUCTASE ERG27"/>
    <property type="match status" value="1"/>
</dbReference>
<evidence type="ECO:0000256" key="1">
    <source>
        <dbReference type="ARBA" id="ARBA00022516"/>
    </source>
</evidence>
<dbReference type="InterPro" id="IPR051593">
    <property type="entry name" value="Ergosterol_Biosynth_ERG27"/>
</dbReference>
<organism evidence="9 10">
    <name type="scientific">Myxozyma melibiosi</name>
    <dbReference type="NCBI Taxonomy" id="54550"/>
    <lineage>
        <taxon>Eukaryota</taxon>
        <taxon>Fungi</taxon>
        <taxon>Dikarya</taxon>
        <taxon>Ascomycota</taxon>
        <taxon>Saccharomycotina</taxon>
        <taxon>Lipomycetes</taxon>
        <taxon>Lipomycetales</taxon>
        <taxon>Lipomycetaceae</taxon>
        <taxon>Myxozyma</taxon>
    </lineage>
</organism>
<protein>
    <recommendedName>
        <fullName evidence="8">3beta-hydroxysteroid 3-dehydrogenase</fullName>
        <ecNumber evidence="8">1.1.1.270</ecNumber>
    </recommendedName>
</protein>
<comment type="caution">
    <text evidence="9">The sequence shown here is derived from an EMBL/GenBank/DDBJ whole genome shotgun (WGS) entry which is preliminary data.</text>
</comment>
<accession>A0ABR1FBL5</accession>
<evidence type="ECO:0000256" key="4">
    <source>
        <dbReference type="ARBA" id="ARBA00023002"/>
    </source>
</evidence>
<keyword evidence="1" id="KW-0444">Lipid biosynthesis</keyword>
<evidence type="ECO:0000313" key="9">
    <source>
        <dbReference type="EMBL" id="KAK7207251.1"/>
    </source>
</evidence>
<dbReference type="Gene3D" id="3.40.50.720">
    <property type="entry name" value="NAD(P)-binding Rossmann-like Domain"/>
    <property type="match status" value="1"/>
</dbReference>
<evidence type="ECO:0000256" key="7">
    <source>
        <dbReference type="ARBA" id="ARBA00023593"/>
    </source>
</evidence>
<gene>
    <name evidence="9" type="ORF">BZA70DRAFT_7663</name>
</gene>